<sequence length="172" mass="19157">MKVAGIPDPLQLFDGWEDEKAGISKRPPTFLSDIPTYFLSNGDMAHVNSVLKDYKLGKAYEYFVSGCLKEVFYHSLSKSSLVCVLRGKCCLSQRLQDDLHDIWACIDKLDRSIKAAYCSCIAGLGQTCNHIAALLFRFEAANRFGVSSCKLTLCAWNVPPIVKKLEPSRLSD</sequence>
<comment type="caution">
    <text evidence="3">The sequence shown here is derived from an EMBL/GenBank/DDBJ whole genome shotgun (WGS) entry which is preliminary data.</text>
</comment>
<reference evidence="3 4" key="1">
    <citation type="submission" date="2022-12" db="EMBL/GenBank/DDBJ databases">
        <title>Chromosome-level genome of Tegillarca granosa.</title>
        <authorList>
            <person name="Kim J."/>
        </authorList>
    </citation>
    <scope>NUCLEOTIDE SEQUENCE [LARGE SCALE GENOMIC DNA]</scope>
    <source>
        <strain evidence="3">Teg-2019</strain>
        <tissue evidence="3">Adductor muscle</tissue>
    </source>
</reference>
<proteinExistence type="predicted"/>
<dbReference type="EMBL" id="JARBDR010000918">
    <property type="protein sequence ID" value="KAJ8301895.1"/>
    <property type="molecule type" value="Genomic_DNA"/>
</dbReference>
<dbReference type="PROSITE" id="PS50966">
    <property type="entry name" value="ZF_SWIM"/>
    <property type="match status" value="1"/>
</dbReference>
<dbReference type="PANTHER" id="PTHR47526">
    <property type="entry name" value="ATP-DEPENDENT DNA HELICASE"/>
    <property type="match status" value="1"/>
</dbReference>
<name>A0ABQ9E9P5_TEGGR</name>
<gene>
    <name evidence="3" type="ORF">KUTeg_020882</name>
</gene>
<evidence type="ECO:0000313" key="4">
    <source>
        <dbReference type="Proteomes" id="UP001217089"/>
    </source>
</evidence>
<organism evidence="3 4">
    <name type="scientific">Tegillarca granosa</name>
    <name type="common">Malaysian cockle</name>
    <name type="synonym">Anadara granosa</name>
    <dbReference type="NCBI Taxonomy" id="220873"/>
    <lineage>
        <taxon>Eukaryota</taxon>
        <taxon>Metazoa</taxon>
        <taxon>Spiralia</taxon>
        <taxon>Lophotrochozoa</taxon>
        <taxon>Mollusca</taxon>
        <taxon>Bivalvia</taxon>
        <taxon>Autobranchia</taxon>
        <taxon>Pteriomorphia</taxon>
        <taxon>Arcoida</taxon>
        <taxon>Arcoidea</taxon>
        <taxon>Arcidae</taxon>
        <taxon>Tegillarca</taxon>
    </lineage>
</organism>
<evidence type="ECO:0000313" key="3">
    <source>
        <dbReference type="EMBL" id="KAJ8301895.1"/>
    </source>
</evidence>
<keyword evidence="1" id="KW-0479">Metal-binding</keyword>
<accession>A0ABQ9E9P5</accession>
<evidence type="ECO:0000256" key="1">
    <source>
        <dbReference type="PROSITE-ProRule" id="PRU00325"/>
    </source>
</evidence>
<keyword evidence="1" id="KW-0863">Zinc-finger</keyword>
<dbReference type="PANTHER" id="PTHR47526:SF3">
    <property type="entry name" value="PHD-TYPE DOMAIN-CONTAINING PROTEIN"/>
    <property type="match status" value="1"/>
</dbReference>
<protein>
    <recommendedName>
        <fullName evidence="2">SWIM-type domain-containing protein</fullName>
    </recommendedName>
</protein>
<feature type="domain" description="SWIM-type" evidence="2">
    <location>
        <begin position="103"/>
        <end position="139"/>
    </location>
</feature>
<keyword evidence="4" id="KW-1185">Reference proteome</keyword>
<dbReference type="InterPro" id="IPR007527">
    <property type="entry name" value="Znf_SWIM"/>
</dbReference>
<keyword evidence="1" id="KW-0862">Zinc</keyword>
<evidence type="ECO:0000259" key="2">
    <source>
        <dbReference type="PROSITE" id="PS50966"/>
    </source>
</evidence>
<dbReference type="Proteomes" id="UP001217089">
    <property type="component" value="Unassembled WGS sequence"/>
</dbReference>